<accession>A0A9P1N0V8</accession>
<evidence type="ECO:0000313" key="3">
    <source>
        <dbReference type="Proteomes" id="UP001152747"/>
    </source>
</evidence>
<feature type="compositionally biased region" description="Basic and acidic residues" evidence="1">
    <location>
        <begin position="51"/>
        <end position="69"/>
    </location>
</feature>
<proteinExistence type="predicted"/>
<organism evidence="2 3">
    <name type="scientific">Caenorhabditis angaria</name>
    <dbReference type="NCBI Taxonomy" id="860376"/>
    <lineage>
        <taxon>Eukaryota</taxon>
        <taxon>Metazoa</taxon>
        <taxon>Ecdysozoa</taxon>
        <taxon>Nematoda</taxon>
        <taxon>Chromadorea</taxon>
        <taxon>Rhabditida</taxon>
        <taxon>Rhabditina</taxon>
        <taxon>Rhabditomorpha</taxon>
        <taxon>Rhabditoidea</taxon>
        <taxon>Rhabditidae</taxon>
        <taxon>Peloderinae</taxon>
        <taxon>Caenorhabditis</taxon>
    </lineage>
</organism>
<feature type="compositionally biased region" description="Basic and acidic residues" evidence="1">
    <location>
        <begin position="1"/>
        <end position="11"/>
    </location>
</feature>
<feature type="compositionally biased region" description="Basic residues" evidence="1">
    <location>
        <begin position="117"/>
        <end position="126"/>
    </location>
</feature>
<feature type="compositionally biased region" description="Basic and acidic residues" evidence="1">
    <location>
        <begin position="84"/>
        <end position="94"/>
    </location>
</feature>
<feature type="region of interest" description="Disordered" evidence="1">
    <location>
        <begin position="1"/>
        <end position="165"/>
    </location>
</feature>
<keyword evidence="3" id="KW-1185">Reference proteome</keyword>
<feature type="compositionally biased region" description="Basic and acidic residues" evidence="1">
    <location>
        <begin position="127"/>
        <end position="165"/>
    </location>
</feature>
<protein>
    <submittedName>
        <fullName evidence="2">Uncharacterized protein</fullName>
    </submittedName>
</protein>
<gene>
    <name evidence="2" type="ORF">CAMP_LOCUS9494</name>
</gene>
<evidence type="ECO:0000313" key="2">
    <source>
        <dbReference type="EMBL" id="CAI5446857.1"/>
    </source>
</evidence>
<dbReference type="Proteomes" id="UP001152747">
    <property type="component" value="Unassembled WGS sequence"/>
</dbReference>
<sequence>MKSKIVNEKSKKPSNNKPAATKTKKNAKSARKASKTGRKAKASVKKSARTKNNEKKEKKLEVSKVRTERSLIIGGNSSDPLKSQCDKDKIEKPPKKLAQINLKIPSEPMQKTAISSKKSKKSKNKMNNKEAEVEKTQISEKIEGFEEDRTQIESIEPKIENPDEK</sequence>
<comment type="caution">
    <text evidence="2">The sequence shown here is derived from an EMBL/GenBank/DDBJ whole genome shotgun (WGS) entry which is preliminary data.</text>
</comment>
<evidence type="ECO:0000256" key="1">
    <source>
        <dbReference type="SAM" id="MobiDB-lite"/>
    </source>
</evidence>
<reference evidence="2" key="1">
    <citation type="submission" date="2022-11" db="EMBL/GenBank/DDBJ databases">
        <authorList>
            <person name="Kikuchi T."/>
        </authorList>
    </citation>
    <scope>NUCLEOTIDE SEQUENCE</scope>
    <source>
        <strain evidence="2">PS1010</strain>
    </source>
</reference>
<dbReference type="EMBL" id="CANHGI010000004">
    <property type="protein sequence ID" value="CAI5446857.1"/>
    <property type="molecule type" value="Genomic_DNA"/>
</dbReference>
<dbReference type="AlphaFoldDB" id="A0A9P1N0V8"/>
<name>A0A9P1N0V8_9PELO</name>
<feature type="compositionally biased region" description="Basic residues" evidence="1">
    <location>
        <begin position="22"/>
        <end position="49"/>
    </location>
</feature>